<reference evidence="1" key="1">
    <citation type="journal article" date="2022" name="bioRxiv">
        <title>Sequencing and chromosome-scale assembly of the giantPleurodeles waltlgenome.</title>
        <authorList>
            <person name="Brown T."/>
            <person name="Elewa A."/>
            <person name="Iarovenko S."/>
            <person name="Subramanian E."/>
            <person name="Araus A.J."/>
            <person name="Petzold A."/>
            <person name="Susuki M."/>
            <person name="Suzuki K.-i.T."/>
            <person name="Hayashi T."/>
            <person name="Toyoda A."/>
            <person name="Oliveira C."/>
            <person name="Osipova E."/>
            <person name="Leigh N.D."/>
            <person name="Simon A."/>
            <person name="Yun M.H."/>
        </authorList>
    </citation>
    <scope>NUCLEOTIDE SEQUENCE</scope>
    <source>
        <strain evidence="1">20211129_DDA</strain>
        <tissue evidence="1">Liver</tissue>
    </source>
</reference>
<sequence>MVGLNLVSAPVHRACYALTGKRLQGRTTEVVLVSYGVDGCVRVFVCVHRRQRLARSWQLQKLRLRLERCLAYTGLYQVSPSLVHSPGSLHAHHPPTANGMNNFVYVCSSGSPQCSVPSRTSDMDIEAHPANNGPYVLQVLARGWLQTSLGPIPCQTPKSPSHRWDRGQLTLIFGVETLWNGLWQRNPARLSRRDERAEQDLVVWEDLCTVFLDPDAATDSTDSDGLDDMGNE</sequence>
<proteinExistence type="predicted"/>
<organism evidence="1 2">
    <name type="scientific">Pleurodeles waltl</name>
    <name type="common">Iberian ribbed newt</name>
    <dbReference type="NCBI Taxonomy" id="8319"/>
    <lineage>
        <taxon>Eukaryota</taxon>
        <taxon>Metazoa</taxon>
        <taxon>Chordata</taxon>
        <taxon>Craniata</taxon>
        <taxon>Vertebrata</taxon>
        <taxon>Euteleostomi</taxon>
        <taxon>Amphibia</taxon>
        <taxon>Batrachia</taxon>
        <taxon>Caudata</taxon>
        <taxon>Salamandroidea</taxon>
        <taxon>Salamandridae</taxon>
        <taxon>Pleurodelinae</taxon>
        <taxon>Pleurodeles</taxon>
    </lineage>
</organism>
<evidence type="ECO:0000313" key="1">
    <source>
        <dbReference type="EMBL" id="KAJ1181169.1"/>
    </source>
</evidence>
<dbReference type="AlphaFoldDB" id="A0AAV7TYD7"/>
<keyword evidence="2" id="KW-1185">Reference proteome</keyword>
<dbReference type="EMBL" id="JANPWB010000006">
    <property type="protein sequence ID" value="KAJ1181169.1"/>
    <property type="molecule type" value="Genomic_DNA"/>
</dbReference>
<comment type="caution">
    <text evidence="1">The sequence shown here is derived from an EMBL/GenBank/DDBJ whole genome shotgun (WGS) entry which is preliminary data.</text>
</comment>
<protein>
    <submittedName>
        <fullName evidence="1">Uncharacterized protein</fullName>
    </submittedName>
</protein>
<accession>A0AAV7TYD7</accession>
<evidence type="ECO:0000313" key="2">
    <source>
        <dbReference type="Proteomes" id="UP001066276"/>
    </source>
</evidence>
<dbReference type="Proteomes" id="UP001066276">
    <property type="component" value="Chromosome 3_2"/>
</dbReference>
<gene>
    <name evidence="1" type="ORF">NDU88_006379</name>
</gene>
<name>A0AAV7TYD7_PLEWA</name>